<dbReference type="RefSeq" id="XP_001595682.1">
    <property type="nucleotide sequence ID" value="XM_001595632.1"/>
</dbReference>
<dbReference type="HOGENOM" id="CLU_2997837_0_0_1"/>
<gene>
    <name evidence="1" type="ORF">SS1G_03771</name>
</gene>
<name>A7EEN1_SCLS1</name>
<keyword evidence="2" id="KW-1185">Reference proteome</keyword>
<sequence length="57" mass="6239">MQYVPASDWEAESITDLSTSSKKLEGYKSESFISLKIGGQAPFEQSICPLAKGTRKV</sequence>
<dbReference type="AlphaFoldDB" id="A7EEN1"/>
<dbReference type="KEGG" id="ssl:SS1G_03771"/>
<evidence type="ECO:0000313" key="1">
    <source>
        <dbReference type="EMBL" id="EDO01297.1"/>
    </source>
</evidence>
<dbReference type="InParanoid" id="A7EEN1"/>
<organism evidence="1 2">
    <name type="scientific">Sclerotinia sclerotiorum (strain ATCC 18683 / 1980 / Ss-1)</name>
    <name type="common">White mold</name>
    <name type="synonym">Whetzelinia sclerotiorum</name>
    <dbReference type="NCBI Taxonomy" id="665079"/>
    <lineage>
        <taxon>Eukaryota</taxon>
        <taxon>Fungi</taxon>
        <taxon>Dikarya</taxon>
        <taxon>Ascomycota</taxon>
        <taxon>Pezizomycotina</taxon>
        <taxon>Leotiomycetes</taxon>
        <taxon>Helotiales</taxon>
        <taxon>Sclerotiniaceae</taxon>
        <taxon>Sclerotinia</taxon>
    </lineage>
</organism>
<evidence type="ECO:0000313" key="2">
    <source>
        <dbReference type="Proteomes" id="UP000001312"/>
    </source>
</evidence>
<dbReference type="Proteomes" id="UP000001312">
    <property type="component" value="Unassembled WGS sequence"/>
</dbReference>
<protein>
    <submittedName>
        <fullName evidence="1">Uncharacterized protein</fullName>
    </submittedName>
</protein>
<dbReference type="GeneID" id="5491499"/>
<reference evidence="2" key="1">
    <citation type="journal article" date="2011" name="PLoS Genet.">
        <title>Genomic analysis of the necrotrophic fungal pathogens Sclerotinia sclerotiorum and Botrytis cinerea.</title>
        <authorList>
            <person name="Amselem J."/>
            <person name="Cuomo C.A."/>
            <person name="van Kan J.A."/>
            <person name="Viaud M."/>
            <person name="Benito E.P."/>
            <person name="Couloux A."/>
            <person name="Coutinho P.M."/>
            <person name="de Vries R.P."/>
            <person name="Dyer P.S."/>
            <person name="Fillinger S."/>
            <person name="Fournier E."/>
            <person name="Gout L."/>
            <person name="Hahn M."/>
            <person name="Kohn L."/>
            <person name="Lapalu N."/>
            <person name="Plummer K.M."/>
            <person name="Pradier J.M."/>
            <person name="Quevillon E."/>
            <person name="Sharon A."/>
            <person name="Simon A."/>
            <person name="ten Have A."/>
            <person name="Tudzynski B."/>
            <person name="Tudzynski P."/>
            <person name="Wincker P."/>
            <person name="Andrew M."/>
            <person name="Anthouard V."/>
            <person name="Beever R.E."/>
            <person name="Beffa R."/>
            <person name="Benoit I."/>
            <person name="Bouzid O."/>
            <person name="Brault B."/>
            <person name="Chen Z."/>
            <person name="Choquer M."/>
            <person name="Collemare J."/>
            <person name="Cotton P."/>
            <person name="Danchin E.G."/>
            <person name="Da Silva C."/>
            <person name="Gautier A."/>
            <person name="Giraud C."/>
            <person name="Giraud T."/>
            <person name="Gonzalez C."/>
            <person name="Grossetete S."/>
            <person name="Guldener U."/>
            <person name="Henrissat B."/>
            <person name="Howlett B.J."/>
            <person name="Kodira C."/>
            <person name="Kretschmer M."/>
            <person name="Lappartient A."/>
            <person name="Leroch M."/>
            <person name="Levis C."/>
            <person name="Mauceli E."/>
            <person name="Neuveglise C."/>
            <person name="Oeser B."/>
            <person name="Pearson M."/>
            <person name="Poulain J."/>
            <person name="Poussereau N."/>
            <person name="Quesneville H."/>
            <person name="Rascle C."/>
            <person name="Schumacher J."/>
            <person name="Segurens B."/>
            <person name="Sexton A."/>
            <person name="Silva E."/>
            <person name="Sirven C."/>
            <person name="Soanes D.M."/>
            <person name="Talbot N.J."/>
            <person name="Templeton M."/>
            <person name="Yandava C."/>
            <person name="Yarden O."/>
            <person name="Zeng Q."/>
            <person name="Rollins J.A."/>
            <person name="Lebrun M.H."/>
            <person name="Dickman M."/>
        </authorList>
    </citation>
    <scope>NUCLEOTIDE SEQUENCE [LARGE SCALE GENOMIC DNA]</scope>
    <source>
        <strain evidence="2">ATCC 18683 / 1980 / Ss-1</strain>
    </source>
</reference>
<dbReference type="EMBL" id="CH476624">
    <property type="protein sequence ID" value="EDO01297.1"/>
    <property type="molecule type" value="Genomic_DNA"/>
</dbReference>
<accession>A7EEN1</accession>
<proteinExistence type="predicted"/>